<dbReference type="InterPro" id="IPR027417">
    <property type="entry name" value="P-loop_NTPase"/>
</dbReference>
<comment type="caution">
    <text evidence="1">The sequence shown here is derived from an EMBL/GenBank/DDBJ whole genome shotgun (WGS) entry which is preliminary data.</text>
</comment>
<dbReference type="RefSeq" id="WP_045345932.1">
    <property type="nucleotide sequence ID" value="NZ_JAYXUI010000001.1"/>
</dbReference>
<proteinExistence type="predicted"/>
<evidence type="ECO:0000313" key="1">
    <source>
        <dbReference type="EMBL" id="KJM68910.1"/>
    </source>
</evidence>
<accession>A0A837FF11</accession>
<evidence type="ECO:0000313" key="2">
    <source>
        <dbReference type="Proteomes" id="UP000033679"/>
    </source>
</evidence>
<name>A0A837FF11_9ENTR</name>
<gene>
    <name evidence="1" type="ORF">SS59_06880</name>
</gene>
<evidence type="ECO:0008006" key="3">
    <source>
        <dbReference type="Google" id="ProtNLM"/>
    </source>
</evidence>
<protein>
    <recommendedName>
        <fullName evidence="3">BREX system P-loop protein BrxC</fullName>
    </recommendedName>
</protein>
<dbReference type="EMBL" id="JZYN01000007">
    <property type="protein sequence ID" value="KJM68910.1"/>
    <property type="molecule type" value="Genomic_DNA"/>
</dbReference>
<dbReference type="InterPro" id="IPR047679">
    <property type="entry name" value="BREX_BrxC"/>
</dbReference>
<dbReference type="Proteomes" id="UP000033679">
    <property type="component" value="Unassembled WGS sequence"/>
</dbReference>
<reference evidence="1 2" key="1">
    <citation type="submission" date="2015-03" db="EMBL/GenBank/DDBJ databases">
        <authorList>
            <person name="McCorrison J."/>
            <person name="Sanka R."/>
            <person name="Adams M."/>
            <person name="Brinkac L."/>
            <person name="Nierman W."/>
            <person name="Sutton G."/>
            <person name="Nelson K."/>
            <person name="Kiedrowski L."/>
            <person name="Guerrero D."/>
            <person name="Bonomo R."/>
        </authorList>
    </citation>
    <scope>NUCLEOTIDE SEQUENCE [LARGE SCALE GENOMIC DNA]</scope>
    <source>
        <strain evidence="1 2">39373</strain>
    </source>
</reference>
<dbReference type="SUPFAM" id="SSF52540">
    <property type="entry name" value="P-loop containing nucleoside triphosphate hydrolases"/>
    <property type="match status" value="1"/>
</dbReference>
<organism evidence="1 2">
    <name type="scientific">Enterobacter hormaechei subsp. xiangfangensis</name>
    <dbReference type="NCBI Taxonomy" id="1296536"/>
    <lineage>
        <taxon>Bacteria</taxon>
        <taxon>Pseudomonadati</taxon>
        <taxon>Pseudomonadota</taxon>
        <taxon>Gammaproteobacteria</taxon>
        <taxon>Enterobacterales</taxon>
        <taxon>Enterobacteriaceae</taxon>
        <taxon>Enterobacter</taxon>
        <taxon>Enterobacter cloacae complex</taxon>
    </lineage>
</organism>
<dbReference type="NCBIfam" id="NF033441">
    <property type="entry name" value="BREX_BrxC"/>
    <property type="match status" value="1"/>
</dbReference>
<sequence>MLNREIYKLDPLESKLANNGVAEVKDDLSKGALETLDYELRTFVCSGAYAKGMADILSNYLRNVKSSGEQPAVWISGFFGSGKSHLAKMLRTLWVNQKMESGADARSLVELPDDVRQYFDELSTLGSRLGGLHAASGTLGAGAEDKVRLALLAIIFKSAGLSEQYHLAQFELWLRSEGVLEQVKAYIQQYAKGKEGEDLWKKELRNLHVSPVMANALLHALPSLGSDAKEVRDMLRAQYKIVDDVSNTEMVQSIVDALSNEGEMPLTLVVLDEVQQYIADDPDRAHLVQETVETCCKAGALKSKLLFVATGQSALSGLQNLQRLMGRFQISVQLEDTDVDAVIRKVILQKKETARAEIESVVHHNLGEINRHMSGSVIEAHKDDEKWMVADYPLLPVRRRFWERVLPALDKTGTGSQLRNQLRVVHEATKSTALKPLGSVVPADFIYEQIAINLLQTGVIGKEIYEKIARFKAGDEDEVLQGRVLSLILLISKLPTDINHGIASTEAFLADLLLEHLSDGKHELRAKLPHLIQQLVDDGDLLPMNTSAGVEYRLQTLESQQWHDTFKQQQNDLRGNPQRLETFRSLEIKNRVNTALGFGSVNQGVSNEPRKITVCFDQDLPADAKKNLYAHVLECKEKAFEDAVRSANPDDATIFIHVPSIRRNELLSAIVDFKAAETTLEVSGIPSTDAGKDARAAMEHRKYEAERTKKLILKEIIDGIQVQMAGGSEVPGDTLVEQFQNAGKKACERLYTEFKQADQRGWDKVFERASKFADANALEAVGHNDEVEKHPVCVAIKRYIGVAKTGGEIRENFMSAPFGWPKDTVDGALFTMLAAGVLKASDSQEKSVDAKSLERSKVSQTNFRPETVSLTPRQLAGIRSLIHALGLNCTNGEEQSKLRDAIETAKQLARKAGGDAPLPLPPKAELLVEVERLSGNEQLMAAFERHRDIIDEVERWKGLAEKVFARQARWGELKSALKYCQNLVGFDELMNEVHAIEQNRSLLADPDPVQPLLKQVIERIRVAILKKYEDFQTEYNECLKELHEDAIWSQLSTEQQEQLLTKHHLDNLEMSPLSDNDRVLDCIENTSLEQWSDKTSALAGRFSRMRQDAVEMLVPKAKIVLLPKSVIETEAELDSWLAKVRQEVMSALAENRPASLK</sequence>
<dbReference type="AlphaFoldDB" id="A0A837FF11"/>